<evidence type="ECO:0000313" key="3">
    <source>
        <dbReference type="EMBL" id="KAA9130654.1"/>
    </source>
</evidence>
<name>A0A5N0T831_9MICO</name>
<keyword evidence="4" id="KW-1185">Reference proteome</keyword>
<dbReference type="AlphaFoldDB" id="A0A5N0T831"/>
<evidence type="ECO:0000259" key="2">
    <source>
        <dbReference type="Pfam" id="PF04892"/>
    </source>
</evidence>
<feature type="transmembrane region" description="Helical" evidence="1">
    <location>
        <begin position="29"/>
        <end position="48"/>
    </location>
</feature>
<comment type="caution">
    <text evidence="3">The sequence shown here is derived from an EMBL/GenBank/DDBJ whole genome shotgun (WGS) entry which is preliminary data.</text>
</comment>
<protein>
    <submittedName>
        <fullName evidence="3">VanZ family protein</fullName>
    </submittedName>
</protein>
<accession>A0A5N0T831</accession>
<dbReference type="Pfam" id="PF04892">
    <property type="entry name" value="VanZ"/>
    <property type="match status" value="1"/>
</dbReference>
<gene>
    <name evidence="3" type="ORF">F6B40_13550</name>
</gene>
<evidence type="ECO:0000313" key="4">
    <source>
        <dbReference type="Proteomes" id="UP000326838"/>
    </source>
</evidence>
<dbReference type="Proteomes" id="UP000326838">
    <property type="component" value="Unassembled WGS sequence"/>
</dbReference>
<feature type="transmembrane region" description="Helical" evidence="1">
    <location>
        <begin position="6"/>
        <end position="22"/>
    </location>
</feature>
<keyword evidence="1" id="KW-0472">Membrane</keyword>
<sequence length="94" mass="9937">MLEFLANVVLFVPAGALALLWLGRRAGWWWAAAIGLALSGTIEGVQALMLADRVADVRDLLANTLGSVLGALIVRTVLRTGRGSASRRDRPSPG</sequence>
<evidence type="ECO:0000256" key="1">
    <source>
        <dbReference type="SAM" id="Phobius"/>
    </source>
</evidence>
<dbReference type="EMBL" id="VYUY01000019">
    <property type="protein sequence ID" value="KAA9130654.1"/>
    <property type="molecule type" value="Genomic_DNA"/>
</dbReference>
<keyword evidence="1" id="KW-1133">Transmembrane helix</keyword>
<feature type="domain" description="VanZ-like" evidence="2">
    <location>
        <begin position="5"/>
        <end position="76"/>
    </location>
</feature>
<feature type="transmembrane region" description="Helical" evidence="1">
    <location>
        <begin position="60"/>
        <end position="78"/>
    </location>
</feature>
<dbReference type="InterPro" id="IPR006976">
    <property type="entry name" value="VanZ-like"/>
</dbReference>
<proteinExistence type="predicted"/>
<reference evidence="4" key="1">
    <citation type="submission" date="2019-09" db="EMBL/GenBank/DDBJ databases">
        <title>Mumia zhuanghuii sp. nov. isolated from the intestinal contents of plateau pika (Ochotona curzoniae) in the Qinghai-Tibet plateau of China.</title>
        <authorList>
            <person name="Tian Z."/>
        </authorList>
    </citation>
    <scope>NUCLEOTIDE SEQUENCE [LARGE SCALE GENOMIC DNA]</scope>
    <source>
        <strain evidence="4">L-033</strain>
    </source>
</reference>
<dbReference type="RefSeq" id="WP_150894918.1">
    <property type="nucleotide sequence ID" value="NZ_VYUY01000019.1"/>
</dbReference>
<keyword evidence="1" id="KW-0812">Transmembrane</keyword>
<organism evidence="3 4">
    <name type="scientific">Microbacterium caowuchunii</name>
    <dbReference type="NCBI Taxonomy" id="2614638"/>
    <lineage>
        <taxon>Bacteria</taxon>
        <taxon>Bacillati</taxon>
        <taxon>Actinomycetota</taxon>
        <taxon>Actinomycetes</taxon>
        <taxon>Micrococcales</taxon>
        <taxon>Microbacteriaceae</taxon>
        <taxon>Microbacterium</taxon>
    </lineage>
</organism>